<reference evidence="2" key="1">
    <citation type="journal article" date="2016" name="Nat. Biotechnol.">
        <title>Sequencing wild and cultivated cassava and related species reveals extensive interspecific hybridization and genetic diversity.</title>
        <authorList>
            <person name="Bredeson J.V."/>
            <person name="Lyons J.B."/>
            <person name="Prochnik S.E."/>
            <person name="Wu G.A."/>
            <person name="Ha C.M."/>
            <person name="Edsinger-Gonzales E."/>
            <person name="Grimwood J."/>
            <person name="Schmutz J."/>
            <person name="Rabbi I.Y."/>
            <person name="Egesi C."/>
            <person name="Nauluvula P."/>
            <person name="Lebot V."/>
            <person name="Ndunguru J."/>
            <person name="Mkamilo G."/>
            <person name="Bart R.S."/>
            <person name="Setter T.L."/>
            <person name="Gleadow R.M."/>
            <person name="Kulakow P."/>
            <person name="Ferguson M.E."/>
            <person name="Rounsley S."/>
            <person name="Rokhsar D.S."/>
        </authorList>
    </citation>
    <scope>NUCLEOTIDE SEQUENCE [LARGE SCALE GENOMIC DNA]</scope>
    <source>
        <strain evidence="2">cv. AM560-2</strain>
    </source>
</reference>
<comment type="caution">
    <text evidence="1">The sequence shown here is derived from an EMBL/GenBank/DDBJ whole genome shotgun (WGS) entry which is preliminary data.</text>
</comment>
<sequence>MLSHNIIILLFLSLNRQMFSPSLPPASRYFRLSSPSNRRRIPLFLTKSYSHRANPLI</sequence>
<gene>
    <name evidence="1" type="ORF">MANES_01G055704v8</name>
</gene>
<protein>
    <submittedName>
        <fullName evidence="1">Uncharacterized protein</fullName>
    </submittedName>
</protein>
<keyword evidence="2" id="KW-1185">Reference proteome</keyword>
<evidence type="ECO:0000313" key="1">
    <source>
        <dbReference type="EMBL" id="KAG8662020.1"/>
    </source>
</evidence>
<accession>A0ACB7IB86</accession>
<organism evidence="1 2">
    <name type="scientific">Manihot esculenta</name>
    <name type="common">Cassava</name>
    <name type="synonym">Jatropha manihot</name>
    <dbReference type="NCBI Taxonomy" id="3983"/>
    <lineage>
        <taxon>Eukaryota</taxon>
        <taxon>Viridiplantae</taxon>
        <taxon>Streptophyta</taxon>
        <taxon>Embryophyta</taxon>
        <taxon>Tracheophyta</taxon>
        <taxon>Spermatophyta</taxon>
        <taxon>Magnoliopsida</taxon>
        <taxon>eudicotyledons</taxon>
        <taxon>Gunneridae</taxon>
        <taxon>Pentapetalae</taxon>
        <taxon>rosids</taxon>
        <taxon>fabids</taxon>
        <taxon>Malpighiales</taxon>
        <taxon>Euphorbiaceae</taxon>
        <taxon>Crotonoideae</taxon>
        <taxon>Manihoteae</taxon>
        <taxon>Manihot</taxon>
    </lineage>
</organism>
<dbReference type="Proteomes" id="UP000091857">
    <property type="component" value="Chromosome 1"/>
</dbReference>
<evidence type="ECO:0000313" key="2">
    <source>
        <dbReference type="Proteomes" id="UP000091857"/>
    </source>
</evidence>
<name>A0ACB7IB86_MANES</name>
<dbReference type="EMBL" id="CM004387">
    <property type="protein sequence ID" value="KAG8662020.1"/>
    <property type="molecule type" value="Genomic_DNA"/>
</dbReference>
<proteinExistence type="predicted"/>